<organism evidence="1 2">
    <name type="scientific">Pseudofrankia asymbiotica</name>
    <dbReference type="NCBI Taxonomy" id="1834516"/>
    <lineage>
        <taxon>Bacteria</taxon>
        <taxon>Bacillati</taxon>
        <taxon>Actinomycetota</taxon>
        <taxon>Actinomycetes</taxon>
        <taxon>Frankiales</taxon>
        <taxon>Frankiaceae</taxon>
        <taxon>Pseudofrankia</taxon>
    </lineage>
</organism>
<reference evidence="2" key="1">
    <citation type="submission" date="2016-10" db="EMBL/GenBank/DDBJ databases">
        <title>Frankia sp. NRRL B-16386 Genome sequencing.</title>
        <authorList>
            <person name="Ghodhbane-Gtari F."/>
            <person name="Swanson E."/>
            <person name="Gueddou A."/>
            <person name="Hezbri K."/>
            <person name="Ktari K."/>
            <person name="Nouioui I."/>
            <person name="Morris K."/>
            <person name="Simpson S."/>
            <person name="Abebe-Akele F."/>
            <person name="Thomas K."/>
            <person name="Gtari M."/>
            <person name="Tisa L.S."/>
        </authorList>
    </citation>
    <scope>NUCLEOTIDE SEQUENCE [LARGE SCALE GENOMIC DNA]</scope>
    <source>
        <strain evidence="2">NRRL B-16386</strain>
    </source>
</reference>
<gene>
    <name evidence="1" type="ORF">BL253_29700</name>
</gene>
<dbReference type="OrthoDB" id="3519756at2"/>
<protein>
    <submittedName>
        <fullName evidence="1">NIPSNAP family containing protein</fullName>
    </submittedName>
</protein>
<keyword evidence="2" id="KW-1185">Reference proteome</keyword>
<dbReference type="EMBL" id="MOMC01000069">
    <property type="protein sequence ID" value="ONH24642.1"/>
    <property type="molecule type" value="Genomic_DNA"/>
</dbReference>
<sequence length="254" mass="28291">MTANTTTTNTKVYTHEFIDILGTNRANYVHHMTANWSPIAQEERNQLCYGVWGVIGTTGRWPQVINMWEEDGFDGLAAGLEHETKSATFQDPKLAKWWQEASGYRSGGLDRIVVPAPWAPTIEQLCADGVRGDVYAHELVKVPRGTASDFLEIAADEAAPAYAPFGWKLAGAFRTALADDSECLLLWAIESMRAWAELEKAATFGGEAVNGWRERLFEVSESSGRFLMRDAPLSPMRIGRQPSRADRHEGWTDL</sequence>
<accession>A0A1V2I336</accession>
<proteinExistence type="predicted"/>
<dbReference type="AlphaFoldDB" id="A0A1V2I336"/>
<comment type="caution">
    <text evidence="1">The sequence shown here is derived from an EMBL/GenBank/DDBJ whole genome shotgun (WGS) entry which is preliminary data.</text>
</comment>
<dbReference type="RefSeq" id="WP_076820702.1">
    <property type="nucleotide sequence ID" value="NZ_MOMC01000069.1"/>
</dbReference>
<name>A0A1V2I336_9ACTN</name>
<dbReference type="STRING" id="1834516.BL253_29700"/>
<dbReference type="Proteomes" id="UP000188929">
    <property type="component" value="Unassembled WGS sequence"/>
</dbReference>
<evidence type="ECO:0000313" key="2">
    <source>
        <dbReference type="Proteomes" id="UP000188929"/>
    </source>
</evidence>
<evidence type="ECO:0000313" key="1">
    <source>
        <dbReference type="EMBL" id="ONH24642.1"/>
    </source>
</evidence>